<accession>N2A822</accession>
<evidence type="ECO:0000313" key="1">
    <source>
        <dbReference type="EMBL" id="EMZ22593.1"/>
    </source>
</evidence>
<keyword evidence="2" id="KW-1185">Reference proteome</keyword>
<protein>
    <submittedName>
        <fullName evidence="1">Uncharacterized protein</fullName>
    </submittedName>
</protein>
<comment type="caution">
    <text evidence="1">The sequence shown here is derived from an EMBL/GenBank/DDBJ whole genome shotgun (WGS) entry which is preliminary data.</text>
</comment>
<dbReference type="PATRIC" id="fig|1235802.3.peg.4203"/>
<proteinExistence type="predicted"/>
<dbReference type="HOGENOM" id="CLU_3289855_0_0_9"/>
<dbReference type="EMBL" id="AQFT01000120">
    <property type="protein sequence ID" value="EMZ22593.1"/>
    <property type="molecule type" value="Genomic_DNA"/>
</dbReference>
<gene>
    <name evidence="1" type="ORF">C823_03974</name>
</gene>
<name>N2A822_9FIRM</name>
<sequence>MKDLQIRKENFFGYIPKSNKEYQKFIQIILNYADSVCFTI</sequence>
<evidence type="ECO:0000313" key="2">
    <source>
        <dbReference type="Proteomes" id="UP000012589"/>
    </source>
</evidence>
<dbReference type="AlphaFoldDB" id="N2A822"/>
<reference evidence="1 2" key="1">
    <citation type="journal article" date="2014" name="Genome Announc.">
        <title>Draft genome sequences of the altered schaedler flora, a defined bacterial community from gnotobiotic mice.</title>
        <authorList>
            <person name="Wannemuehler M.J."/>
            <person name="Overstreet A.M."/>
            <person name="Ward D.V."/>
            <person name="Phillips G.J."/>
        </authorList>
    </citation>
    <scope>NUCLEOTIDE SEQUENCE [LARGE SCALE GENOMIC DNA]</scope>
    <source>
        <strain evidence="1 2">ASF492</strain>
    </source>
</reference>
<organism evidence="1 2">
    <name type="scientific">Eubacterium plexicaudatum ASF492</name>
    <dbReference type="NCBI Taxonomy" id="1235802"/>
    <lineage>
        <taxon>Bacteria</taxon>
        <taxon>Bacillati</taxon>
        <taxon>Bacillota</taxon>
        <taxon>Clostridia</taxon>
        <taxon>Eubacteriales</taxon>
        <taxon>Eubacteriaceae</taxon>
        <taxon>Eubacterium</taxon>
    </lineage>
</organism>
<dbReference type="Proteomes" id="UP000012589">
    <property type="component" value="Unassembled WGS sequence"/>
</dbReference>